<dbReference type="Proteomes" id="UP000582837">
    <property type="component" value="Unassembled WGS sequence"/>
</dbReference>
<feature type="compositionally biased region" description="Gly residues" evidence="1">
    <location>
        <begin position="283"/>
        <end position="292"/>
    </location>
</feature>
<name>A0A841GIL3_9BACT</name>
<reference evidence="3 4" key="1">
    <citation type="submission" date="2020-08" db="EMBL/GenBank/DDBJ databases">
        <title>Genomic Encyclopedia of Type Strains, Phase IV (KMG-IV): sequencing the most valuable type-strain genomes for metagenomic binning, comparative biology and taxonomic classification.</title>
        <authorList>
            <person name="Goeker M."/>
        </authorList>
    </citation>
    <scope>NUCLEOTIDE SEQUENCE [LARGE SCALE GENOMIC DNA]</scope>
    <source>
        <strain evidence="3 4">DSM 29007</strain>
    </source>
</reference>
<comment type="caution">
    <text evidence="3">The sequence shown here is derived from an EMBL/GenBank/DDBJ whole genome shotgun (WGS) entry which is preliminary data.</text>
</comment>
<dbReference type="EMBL" id="JACHIA010000001">
    <property type="protein sequence ID" value="MBB6068471.1"/>
    <property type="molecule type" value="Genomic_DNA"/>
</dbReference>
<dbReference type="AlphaFoldDB" id="A0A841GIL3"/>
<accession>A0A841GIL3</accession>
<feature type="region of interest" description="Disordered" evidence="1">
    <location>
        <begin position="250"/>
        <end position="292"/>
    </location>
</feature>
<keyword evidence="2" id="KW-0812">Transmembrane</keyword>
<feature type="transmembrane region" description="Helical" evidence="2">
    <location>
        <begin position="9"/>
        <end position="30"/>
    </location>
</feature>
<keyword evidence="2" id="KW-1133">Transmembrane helix</keyword>
<dbReference type="RefSeq" id="WP_170030583.1">
    <property type="nucleotide sequence ID" value="NZ_JABDTL010000001.1"/>
</dbReference>
<proteinExistence type="predicted"/>
<keyword evidence="2" id="KW-0472">Membrane</keyword>
<evidence type="ECO:0000256" key="2">
    <source>
        <dbReference type="SAM" id="Phobius"/>
    </source>
</evidence>
<evidence type="ECO:0000313" key="3">
    <source>
        <dbReference type="EMBL" id="MBB6068471.1"/>
    </source>
</evidence>
<feature type="transmembrane region" description="Helical" evidence="2">
    <location>
        <begin position="50"/>
        <end position="73"/>
    </location>
</feature>
<feature type="compositionally biased region" description="Polar residues" evidence="1">
    <location>
        <begin position="266"/>
        <end position="282"/>
    </location>
</feature>
<evidence type="ECO:0000313" key="4">
    <source>
        <dbReference type="Proteomes" id="UP000582837"/>
    </source>
</evidence>
<organism evidence="3 4">
    <name type="scientific">Longimicrobium terrae</name>
    <dbReference type="NCBI Taxonomy" id="1639882"/>
    <lineage>
        <taxon>Bacteria</taxon>
        <taxon>Pseudomonadati</taxon>
        <taxon>Gemmatimonadota</taxon>
        <taxon>Longimicrobiia</taxon>
        <taxon>Longimicrobiales</taxon>
        <taxon>Longimicrobiaceae</taxon>
        <taxon>Longimicrobium</taxon>
    </lineage>
</organism>
<keyword evidence="4" id="KW-1185">Reference proteome</keyword>
<gene>
    <name evidence="3" type="ORF">HNQ61_000082</name>
</gene>
<protein>
    <submittedName>
        <fullName evidence="3">Uncharacterized protein</fullName>
    </submittedName>
</protein>
<sequence length="292" mass="32790">MDKRDLRVILWFAGVCFLGSLVISRLELFIRPNDRYSQLVSLYKFFEDNTSLAVSVKMFVSVTIFTLIFKAFLGLFKTRRFWNIIHRSDSLDGDYVYVFEDTGMGKMIFGRFEIVHTMEDLRLCSGRCWYGGTKNLNQNNQRGTFSNKRIGVGDYLWIPYLMTITGSTPDLKEFTYNGVMRLELQNDPAIKGLYLSGSLKNHDADVFHSGRIQAARLQKKDVEKLNSFNSIPDLIKTYLDIDVNEPIPLSQPAASPVESSAPSVNIHESTSAEIGAPRTSSAGTGGGIVEPA</sequence>
<feature type="compositionally biased region" description="Low complexity" evidence="1">
    <location>
        <begin position="250"/>
        <end position="263"/>
    </location>
</feature>
<evidence type="ECO:0000256" key="1">
    <source>
        <dbReference type="SAM" id="MobiDB-lite"/>
    </source>
</evidence>